<sequence>MYRNLKNSKFMYLSLAILITIVVFLFLNDYQLNKEVRCSKKILKFMEEEKIIDSLEESNYTSTVSRVNKKGKIKLYKISNEKYTLELNDKYELVAFTNNKYGNPKSEININKAINLGETYLNKLCNNKYLCIGEVKNKDREKLPYYALKFQRIINGYPYYGIEVVLNIHKETGELVGYINRVESIKIRETKIKISEEEAKKIVKVKLEETNSNVSIKDEASIAYYSKNDVKEKSKLVYIITVELLNSKGGKEKYDYFVTTDKGEIINIVKEVEHSSYEEK</sequence>
<feature type="transmembrane region" description="Helical" evidence="1">
    <location>
        <begin position="12"/>
        <end position="30"/>
    </location>
</feature>
<organism evidence="2 3">
    <name type="scientific">Clostridium thermobutyricum DSM 4928</name>
    <dbReference type="NCBI Taxonomy" id="1121339"/>
    <lineage>
        <taxon>Bacteria</taxon>
        <taxon>Bacillati</taxon>
        <taxon>Bacillota</taxon>
        <taxon>Clostridia</taxon>
        <taxon>Eubacteriales</taxon>
        <taxon>Clostridiaceae</taxon>
        <taxon>Clostridium</taxon>
    </lineage>
</organism>
<name>A0A1V4SS84_9CLOT</name>
<keyword evidence="1" id="KW-0812">Transmembrane</keyword>
<accession>A0A1V4SS84</accession>
<gene>
    <name evidence="2" type="ORF">CLTHE_26780</name>
</gene>
<dbReference type="Proteomes" id="UP000191448">
    <property type="component" value="Unassembled WGS sequence"/>
</dbReference>
<evidence type="ECO:0000256" key="1">
    <source>
        <dbReference type="SAM" id="Phobius"/>
    </source>
</evidence>
<comment type="caution">
    <text evidence="2">The sequence shown here is derived from an EMBL/GenBank/DDBJ whole genome shotgun (WGS) entry which is preliminary data.</text>
</comment>
<evidence type="ECO:0000313" key="3">
    <source>
        <dbReference type="Proteomes" id="UP000191448"/>
    </source>
</evidence>
<reference evidence="2 3" key="1">
    <citation type="submission" date="2016-02" db="EMBL/GenBank/DDBJ databases">
        <title>Genome sequence of Clostridium thermobutyricum DSM 4928.</title>
        <authorList>
            <person name="Poehlein A."/>
            <person name="Daniel R."/>
        </authorList>
    </citation>
    <scope>NUCLEOTIDE SEQUENCE [LARGE SCALE GENOMIC DNA]</scope>
    <source>
        <strain evidence="2 3">DSM 4928</strain>
    </source>
</reference>
<evidence type="ECO:0008006" key="4">
    <source>
        <dbReference type="Google" id="ProtNLM"/>
    </source>
</evidence>
<dbReference type="AlphaFoldDB" id="A0A1V4SS84"/>
<protein>
    <recommendedName>
        <fullName evidence="4">Peptidase propeptide and YPEB domain protein</fullName>
    </recommendedName>
</protein>
<evidence type="ECO:0000313" key="2">
    <source>
        <dbReference type="EMBL" id="OPX46653.1"/>
    </source>
</evidence>
<keyword evidence="1" id="KW-0472">Membrane</keyword>
<proteinExistence type="predicted"/>
<keyword evidence="1" id="KW-1133">Transmembrane helix</keyword>
<dbReference type="RefSeq" id="WP_080023885.1">
    <property type="nucleotide sequence ID" value="NZ_LTAY01000075.1"/>
</dbReference>
<dbReference type="EMBL" id="LTAY01000075">
    <property type="protein sequence ID" value="OPX46653.1"/>
    <property type="molecule type" value="Genomic_DNA"/>
</dbReference>